<accession>A0A423NFV0</accession>
<organism evidence="1 2">
    <name type="scientific">Pseudomonas fluorescens</name>
    <dbReference type="NCBI Taxonomy" id="294"/>
    <lineage>
        <taxon>Bacteria</taxon>
        <taxon>Pseudomonadati</taxon>
        <taxon>Pseudomonadota</taxon>
        <taxon>Gammaproteobacteria</taxon>
        <taxon>Pseudomonadales</taxon>
        <taxon>Pseudomonadaceae</taxon>
        <taxon>Pseudomonas</taxon>
    </lineage>
</organism>
<evidence type="ECO:0000313" key="2">
    <source>
        <dbReference type="Proteomes" id="UP000283650"/>
    </source>
</evidence>
<comment type="caution">
    <text evidence="1">The sequence shown here is derived from an EMBL/GenBank/DDBJ whole genome shotgun (WGS) entry which is preliminary data.</text>
</comment>
<dbReference type="Proteomes" id="UP000283650">
    <property type="component" value="Unassembled WGS sequence"/>
</dbReference>
<reference evidence="1 2" key="1">
    <citation type="submission" date="2016-10" db="EMBL/GenBank/DDBJ databases">
        <title>Comparative genome analysis of multiple Pseudomonas spp. focuses on biocontrol and plant growth promoting traits.</title>
        <authorList>
            <person name="Tao X.-Y."/>
            <person name="Taylor C.G."/>
        </authorList>
    </citation>
    <scope>NUCLEOTIDE SEQUENCE [LARGE SCALE GENOMIC DNA]</scope>
    <source>
        <strain evidence="1 2">2F9</strain>
    </source>
</reference>
<dbReference type="EMBL" id="MOBY01000002">
    <property type="protein sequence ID" value="RON97023.1"/>
    <property type="molecule type" value="Genomic_DNA"/>
</dbReference>
<gene>
    <name evidence="1" type="ORF">BK672_01625</name>
</gene>
<sequence>MDSSVFEQTEFLLRTTVAGASSLAQQILTDATVPCVTAFAAHQLAETALRNHHAITRRLFEQAASEVFCIVTVAQARAVEQPFGNANGKSLGRGNRRRL</sequence>
<evidence type="ECO:0000313" key="1">
    <source>
        <dbReference type="EMBL" id="RON97023.1"/>
    </source>
</evidence>
<dbReference type="AlphaFoldDB" id="A0A423NFV0"/>
<protein>
    <submittedName>
        <fullName evidence="1">Uncharacterized protein</fullName>
    </submittedName>
</protein>
<name>A0A423NFV0_PSEFL</name>
<proteinExistence type="predicted"/>